<evidence type="ECO:0000259" key="6">
    <source>
        <dbReference type="Pfam" id="PF21981"/>
    </source>
</evidence>
<proteinExistence type="inferred from homology"/>
<dbReference type="GO" id="GO:0005737">
    <property type="term" value="C:cytoplasm"/>
    <property type="evidence" value="ECO:0007669"/>
    <property type="project" value="UniProtKB-SubCell"/>
</dbReference>
<evidence type="ECO:0000313" key="9">
    <source>
        <dbReference type="Proteomes" id="UP000198838"/>
    </source>
</evidence>
<comment type="subcellular location">
    <subcellularLocation>
        <location evidence="1 5">Cytoplasm</location>
    </subcellularLocation>
</comment>
<evidence type="ECO:0000256" key="2">
    <source>
        <dbReference type="ARBA" id="ARBA00009695"/>
    </source>
</evidence>
<feature type="domain" description="RecX third three-helical" evidence="6">
    <location>
        <begin position="155"/>
        <end position="197"/>
    </location>
</feature>
<dbReference type="EMBL" id="FOJY01000001">
    <property type="protein sequence ID" value="SFA73128.1"/>
    <property type="molecule type" value="Genomic_DNA"/>
</dbReference>
<evidence type="ECO:0000256" key="5">
    <source>
        <dbReference type="HAMAP-Rule" id="MF_01114"/>
    </source>
</evidence>
<organism evidence="8 9">
    <name type="scientific">Acetitomaculum ruminis DSM 5522</name>
    <dbReference type="NCBI Taxonomy" id="1120918"/>
    <lineage>
        <taxon>Bacteria</taxon>
        <taxon>Bacillati</taxon>
        <taxon>Bacillota</taxon>
        <taxon>Clostridia</taxon>
        <taxon>Lachnospirales</taxon>
        <taxon>Lachnospiraceae</taxon>
        <taxon>Acetitomaculum</taxon>
    </lineage>
</organism>
<dbReference type="RefSeq" id="WP_092869944.1">
    <property type="nucleotide sequence ID" value="NZ_FOJY01000001.1"/>
</dbReference>
<comment type="function">
    <text evidence="5">Modulates RecA activity.</text>
</comment>
<accession>A0A1I0VA42</accession>
<dbReference type="PANTHER" id="PTHR33602:SF1">
    <property type="entry name" value="REGULATORY PROTEIN RECX FAMILY PROTEIN"/>
    <property type="match status" value="1"/>
</dbReference>
<dbReference type="InterPro" id="IPR036388">
    <property type="entry name" value="WH-like_DNA-bd_sf"/>
</dbReference>
<dbReference type="Gene3D" id="1.10.10.10">
    <property type="entry name" value="Winged helix-like DNA-binding domain superfamily/Winged helix DNA-binding domain"/>
    <property type="match status" value="3"/>
</dbReference>
<dbReference type="OrthoDB" id="9804967at2"/>
<dbReference type="GO" id="GO:0006282">
    <property type="term" value="P:regulation of DNA repair"/>
    <property type="evidence" value="ECO:0007669"/>
    <property type="project" value="UniProtKB-UniRule"/>
</dbReference>
<keyword evidence="4 5" id="KW-0963">Cytoplasm</keyword>
<keyword evidence="9" id="KW-1185">Reference proteome</keyword>
<dbReference type="AlphaFoldDB" id="A0A1I0VA42"/>
<dbReference type="Pfam" id="PF21981">
    <property type="entry name" value="RecX_HTH3"/>
    <property type="match status" value="1"/>
</dbReference>
<evidence type="ECO:0000313" key="8">
    <source>
        <dbReference type="EMBL" id="SFA73128.1"/>
    </source>
</evidence>
<evidence type="ECO:0000259" key="7">
    <source>
        <dbReference type="Pfam" id="PF21982"/>
    </source>
</evidence>
<dbReference type="InterPro" id="IPR053925">
    <property type="entry name" value="RecX_HTH_3rd"/>
</dbReference>
<gene>
    <name evidence="5" type="primary">recX</name>
    <name evidence="8" type="ORF">SAMN05216249_101239</name>
</gene>
<protein>
    <recommendedName>
        <fullName evidence="3 5">Regulatory protein RecX</fullName>
    </recommendedName>
</protein>
<comment type="similarity">
    <text evidence="2 5">Belongs to the RecX family.</text>
</comment>
<sequence>MKITKIELQKQNKKRASVFLDGEFSFGANIETIYDYALRCSDEIDEKLKDEILKKDAEKDARNIALNLVAHHPFLEKELERKLSLKGCSPASIQSAVAFLKNYGYIDDQNYIKEYIRQKSRLYGEGRIRSNLISKGASKDLVERTLKENYHSDLEYEKAKKWAEKKLHSYNKDSFDSKYRKLYAFLIRKGVSYEISSCVVKELLSSC</sequence>
<evidence type="ECO:0000256" key="4">
    <source>
        <dbReference type="ARBA" id="ARBA00022490"/>
    </source>
</evidence>
<evidence type="ECO:0000256" key="3">
    <source>
        <dbReference type="ARBA" id="ARBA00018111"/>
    </source>
</evidence>
<feature type="domain" description="RecX first three-helical" evidence="7">
    <location>
        <begin position="61"/>
        <end position="100"/>
    </location>
</feature>
<dbReference type="Proteomes" id="UP000198838">
    <property type="component" value="Unassembled WGS sequence"/>
</dbReference>
<dbReference type="Pfam" id="PF21982">
    <property type="entry name" value="RecX_HTH1"/>
    <property type="match status" value="1"/>
</dbReference>
<dbReference type="STRING" id="1120918.SAMN05216249_101239"/>
<dbReference type="HAMAP" id="MF_01114">
    <property type="entry name" value="RecX"/>
    <property type="match status" value="1"/>
</dbReference>
<evidence type="ECO:0000256" key="1">
    <source>
        <dbReference type="ARBA" id="ARBA00004496"/>
    </source>
</evidence>
<dbReference type="PANTHER" id="PTHR33602">
    <property type="entry name" value="REGULATORY PROTEIN RECX FAMILY PROTEIN"/>
    <property type="match status" value="1"/>
</dbReference>
<reference evidence="8 9" key="1">
    <citation type="submission" date="2016-10" db="EMBL/GenBank/DDBJ databases">
        <authorList>
            <person name="de Groot N.N."/>
        </authorList>
    </citation>
    <scope>NUCLEOTIDE SEQUENCE [LARGE SCALE GENOMIC DNA]</scope>
    <source>
        <strain evidence="8 9">DSM 5522</strain>
    </source>
</reference>
<dbReference type="InterPro" id="IPR053926">
    <property type="entry name" value="RecX_HTH_1st"/>
</dbReference>
<dbReference type="InterPro" id="IPR003783">
    <property type="entry name" value="Regulatory_RecX"/>
</dbReference>
<name>A0A1I0VA42_9FIRM</name>